<keyword evidence="9" id="KW-0472">Membrane</keyword>
<dbReference type="OrthoDB" id="65407at2759"/>
<dbReference type="Pfam" id="PF00082">
    <property type="entry name" value="Peptidase_S8"/>
    <property type="match status" value="1"/>
</dbReference>
<feature type="domain" description="C2H2-type" evidence="10">
    <location>
        <begin position="671"/>
        <end position="694"/>
    </location>
</feature>
<keyword evidence="3 8" id="KW-0378">Hydrolase</keyword>
<feature type="transmembrane region" description="Helical" evidence="9">
    <location>
        <begin position="584"/>
        <end position="608"/>
    </location>
</feature>
<reference evidence="11 12" key="1">
    <citation type="journal article" date="2014" name="Genome Biol. Evol.">
        <title>The secreted proteins of Achlya hypogyna and Thraustotheca clavata identify the ancestral oomycete secretome and reveal gene acquisitions by horizontal gene transfer.</title>
        <authorList>
            <person name="Misner I."/>
            <person name="Blouin N."/>
            <person name="Leonard G."/>
            <person name="Richards T.A."/>
            <person name="Lane C.E."/>
        </authorList>
    </citation>
    <scope>NUCLEOTIDE SEQUENCE [LARGE SCALE GENOMIC DNA]</scope>
    <source>
        <strain evidence="11 12">ATCC 48635</strain>
    </source>
</reference>
<dbReference type="CDD" id="cd04842">
    <property type="entry name" value="Peptidases_S8_Kp43_protease"/>
    <property type="match status" value="1"/>
</dbReference>
<evidence type="ECO:0000256" key="9">
    <source>
        <dbReference type="SAM" id="Phobius"/>
    </source>
</evidence>
<dbReference type="InterPro" id="IPR000209">
    <property type="entry name" value="Peptidase_S8/S53_dom"/>
</dbReference>
<feature type="domain" description="C2H2-type" evidence="10">
    <location>
        <begin position="632"/>
        <end position="655"/>
    </location>
</feature>
<feature type="active site" description="Charge relay system" evidence="7 8">
    <location>
        <position position="114"/>
    </location>
</feature>
<accession>A0A1V9YQD4</accession>
<dbReference type="PRINTS" id="PR00723">
    <property type="entry name" value="SUBTILISIN"/>
</dbReference>
<dbReference type="GO" id="GO:0004252">
    <property type="term" value="F:serine-type endopeptidase activity"/>
    <property type="evidence" value="ECO:0007669"/>
    <property type="project" value="UniProtKB-UniRule"/>
</dbReference>
<evidence type="ECO:0000256" key="6">
    <source>
        <dbReference type="ARBA" id="ARBA00023619"/>
    </source>
</evidence>
<keyword evidence="2 8" id="KW-0645">Protease</keyword>
<organism evidence="11 12">
    <name type="scientific">Achlya hypogyna</name>
    <name type="common">Oomycete</name>
    <name type="synonym">Protoachlya hypogyna</name>
    <dbReference type="NCBI Taxonomy" id="1202772"/>
    <lineage>
        <taxon>Eukaryota</taxon>
        <taxon>Sar</taxon>
        <taxon>Stramenopiles</taxon>
        <taxon>Oomycota</taxon>
        <taxon>Saprolegniomycetes</taxon>
        <taxon>Saprolegniales</taxon>
        <taxon>Achlyaceae</taxon>
        <taxon>Achlya</taxon>
    </lineage>
</organism>
<evidence type="ECO:0000256" key="4">
    <source>
        <dbReference type="ARBA" id="ARBA00022825"/>
    </source>
</evidence>
<dbReference type="PROSITE" id="PS00138">
    <property type="entry name" value="SUBTILASE_SER"/>
    <property type="match status" value="1"/>
</dbReference>
<dbReference type="InterPro" id="IPR023828">
    <property type="entry name" value="Peptidase_S8_Ser-AS"/>
</dbReference>
<evidence type="ECO:0000313" key="12">
    <source>
        <dbReference type="Proteomes" id="UP000243579"/>
    </source>
</evidence>
<dbReference type="AlphaFoldDB" id="A0A1V9YQD4"/>
<dbReference type="PROSITE" id="PS51892">
    <property type="entry name" value="SUBTILASE"/>
    <property type="match status" value="1"/>
</dbReference>
<dbReference type="SMART" id="SM00355">
    <property type="entry name" value="ZnF_C2H2"/>
    <property type="match status" value="2"/>
</dbReference>
<dbReference type="InterPro" id="IPR022398">
    <property type="entry name" value="Peptidase_S8_His-AS"/>
</dbReference>
<dbReference type="EC" id="3.4.21.62" evidence="6"/>
<keyword evidence="4 8" id="KW-0720">Serine protease</keyword>
<dbReference type="Gene3D" id="3.30.160.60">
    <property type="entry name" value="Classic Zinc Finger"/>
    <property type="match status" value="1"/>
</dbReference>
<proteinExistence type="inferred from homology"/>
<dbReference type="InterPro" id="IPR051048">
    <property type="entry name" value="Peptidase_S8/S53_subtilisin"/>
</dbReference>
<dbReference type="Gene3D" id="2.60.120.380">
    <property type="match status" value="1"/>
</dbReference>
<evidence type="ECO:0000259" key="10">
    <source>
        <dbReference type="SMART" id="SM00355"/>
    </source>
</evidence>
<dbReference type="Proteomes" id="UP000243579">
    <property type="component" value="Unassembled WGS sequence"/>
</dbReference>
<gene>
    <name evidence="11" type="ORF">ACHHYP_07822</name>
</gene>
<dbReference type="PANTHER" id="PTHR43399:SF4">
    <property type="entry name" value="CELL WALL-ASSOCIATED PROTEASE"/>
    <property type="match status" value="1"/>
</dbReference>
<dbReference type="STRING" id="1202772.A0A1V9YQD4"/>
<keyword evidence="9" id="KW-1133">Transmembrane helix</keyword>
<dbReference type="SUPFAM" id="SSF52743">
    <property type="entry name" value="Subtilisin-like"/>
    <property type="match status" value="1"/>
</dbReference>
<name>A0A1V9YQD4_ACHHY</name>
<dbReference type="EMBL" id="JNBR01001418">
    <property type="protein sequence ID" value="OQR87934.1"/>
    <property type="molecule type" value="Genomic_DNA"/>
</dbReference>
<protein>
    <recommendedName>
        <fullName evidence="6">subtilisin</fullName>
        <ecNumber evidence="6">3.4.21.62</ecNumber>
    </recommendedName>
</protein>
<keyword evidence="12" id="KW-1185">Reference proteome</keyword>
<keyword evidence="9" id="KW-0812">Transmembrane</keyword>
<feature type="active site" description="Charge relay system" evidence="7 8">
    <location>
        <position position="65"/>
    </location>
</feature>
<evidence type="ECO:0000256" key="8">
    <source>
        <dbReference type="PROSITE-ProRule" id="PRU01240"/>
    </source>
</evidence>
<dbReference type="PROSITE" id="PS00137">
    <property type="entry name" value="SUBTILASE_HIS"/>
    <property type="match status" value="1"/>
</dbReference>
<dbReference type="InterPro" id="IPR034058">
    <property type="entry name" value="TagA/B/C/D_pept_dom"/>
</dbReference>
<dbReference type="GO" id="GO:0006508">
    <property type="term" value="P:proteolysis"/>
    <property type="evidence" value="ECO:0007669"/>
    <property type="project" value="UniProtKB-KW"/>
</dbReference>
<evidence type="ECO:0000256" key="3">
    <source>
        <dbReference type="ARBA" id="ARBA00022801"/>
    </source>
</evidence>
<evidence type="ECO:0000256" key="5">
    <source>
        <dbReference type="ARBA" id="ARBA00023529"/>
    </source>
</evidence>
<dbReference type="InterPro" id="IPR015500">
    <property type="entry name" value="Peptidase_S8_subtilisin-rel"/>
</dbReference>
<dbReference type="PANTHER" id="PTHR43399">
    <property type="entry name" value="SUBTILISIN-RELATED"/>
    <property type="match status" value="1"/>
</dbReference>
<dbReference type="InterPro" id="IPR036852">
    <property type="entry name" value="Peptidase_S8/S53_dom_sf"/>
</dbReference>
<comment type="caution">
    <text evidence="11">The sequence shown here is derived from an EMBL/GenBank/DDBJ whole genome shotgun (WGS) entry which is preliminary data.</text>
</comment>
<sequence length="715" mass="75072">MPPPLSIVQHCDLAYRTRTIQNVVAHGPAALAVDSPLAHIFDILGITAFHRHGITGNGSVVGVTDSGLYMAHEQFAQTSAVFNRFDLKARKVVHYETFADDHDQSDAADHTCGHGTHVSGILAGNAVASFPMGVAPNSQLAFLDIGADCSDAPCASPIVLKIPTSIDALFLNQTKAGAKVVSYSWGSTAASGSSLLSTGTDYDDRTRAIDGYLYKHSDILLVTAAGNAGSNGVSSILSPASSKNALAVGASFADATTLALYANDSLPANCADVVNQDAVTAYSSQGPTRDGRMKPDLVAPGSYLVSAKSMPPTNDSTAGSATATCRLEGTSQATPLVAGMATLLHAWLRDGYWFNGVANTAYAMGSIPSSLLKALLLHSTTPLTRRLSGVSAATTCDAIKRGAAYFKRTPDPRQGYGRPNLKNLWNNDTPAVYFYPNHTAPSLSQGFVNDYSVTLLPGQTLRATIVWTDPPQPAASATLLTNDLDLSILVPGSQKVVFPLATNGEARDAKNNVEMVEISYDGLAALAPRSASTTGQLSATVRVTGFALQSTQEYSIVASVALGAVAVGAAPPPPTDTGGDVGTWVIYVGVAGGIIVLLVLSFFGVVLMRRKRDENGDFEALQTTVRNMFHRHVCPYCTYNSSDAVLLLAHVESAHAPTVATGREILESQRTACPHCHFKSRDAVALVYHVQAMHSSGDDAASDLSSARHADVLAR</sequence>
<evidence type="ECO:0000313" key="11">
    <source>
        <dbReference type="EMBL" id="OQR87934.1"/>
    </source>
</evidence>
<evidence type="ECO:0000256" key="1">
    <source>
        <dbReference type="ARBA" id="ARBA00011073"/>
    </source>
</evidence>
<dbReference type="InterPro" id="IPR013087">
    <property type="entry name" value="Znf_C2H2_type"/>
</dbReference>
<comment type="catalytic activity">
    <reaction evidence="5">
        <text>Hydrolysis of proteins with broad specificity for peptide bonds, and a preference for a large uncharged residue in P1. Hydrolyzes peptide amides.</text>
        <dbReference type="EC" id="3.4.21.62"/>
    </reaction>
</comment>
<evidence type="ECO:0000256" key="2">
    <source>
        <dbReference type="ARBA" id="ARBA00022670"/>
    </source>
</evidence>
<comment type="similarity">
    <text evidence="1 8">Belongs to the peptidase S8 family.</text>
</comment>
<feature type="active site" description="Charge relay system" evidence="7 8">
    <location>
        <position position="331"/>
    </location>
</feature>
<evidence type="ECO:0000256" key="7">
    <source>
        <dbReference type="PIRSR" id="PIRSR615500-1"/>
    </source>
</evidence>
<dbReference type="Gene3D" id="3.40.50.200">
    <property type="entry name" value="Peptidase S8/S53 domain"/>
    <property type="match status" value="1"/>
</dbReference>